<protein>
    <submittedName>
        <fullName evidence="8">B(0,+)-type amino acid transporter 1-like isoform X1</fullName>
    </submittedName>
</protein>
<feature type="transmembrane region" description="Helical" evidence="6">
    <location>
        <begin position="284"/>
        <end position="305"/>
    </location>
</feature>
<feature type="transmembrane region" description="Helical" evidence="6">
    <location>
        <begin position="207"/>
        <end position="225"/>
    </location>
</feature>
<accession>A0ABM1F4R8</accession>
<evidence type="ECO:0000313" key="7">
    <source>
        <dbReference type="Proteomes" id="UP000695022"/>
    </source>
</evidence>
<dbReference type="PANTHER" id="PTHR11785:SF512">
    <property type="entry name" value="SOBREMESA, ISOFORM B"/>
    <property type="match status" value="1"/>
</dbReference>
<feature type="transmembrane region" description="Helical" evidence="6">
    <location>
        <begin position="439"/>
        <end position="458"/>
    </location>
</feature>
<evidence type="ECO:0000256" key="3">
    <source>
        <dbReference type="ARBA" id="ARBA00022989"/>
    </source>
</evidence>
<feature type="transmembrane region" description="Helical" evidence="6">
    <location>
        <begin position="408"/>
        <end position="427"/>
    </location>
</feature>
<dbReference type="Proteomes" id="UP000695022">
    <property type="component" value="Unplaced"/>
</dbReference>
<dbReference type="Pfam" id="PF13520">
    <property type="entry name" value="AA_permease_2"/>
    <property type="match status" value="1"/>
</dbReference>
<feature type="region of interest" description="Disordered" evidence="5">
    <location>
        <begin position="1"/>
        <end position="39"/>
    </location>
</feature>
<dbReference type="PANTHER" id="PTHR11785">
    <property type="entry name" value="AMINO ACID TRANSPORTER"/>
    <property type="match status" value="1"/>
</dbReference>
<evidence type="ECO:0000256" key="2">
    <source>
        <dbReference type="ARBA" id="ARBA00022692"/>
    </source>
</evidence>
<organism evidence="7 8">
    <name type="scientific">Priapulus caudatus</name>
    <name type="common">Priapulid worm</name>
    <dbReference type="NCBI Taxonomy" id="37621"/>
    <lineage>
        <taxon>Eukaryota</taxon>
        <taxon>Metazoa</taxon>
        <taxon>Ecdysozoa</taxon>
        <taxon>Scalidophora</taxon>
        <taxon>Priapulida</taxon>
        <taxon>Priapulimorpha</taxon>
        <taxon>Priapulimorphida</taxon>
        <taxon>Priapulidae</taxon>
        <taxon>Priapulus</taxon>
    </lineage>
</organism>
<keyword evidence="4 6" id="KW-0472">Membrane</keyword>
<name>A0ABM1F4R8_PRICU</name>
<keyword evidence="2 6" id="KW-0812">Transmembrane</keyword>
<dbReference type="InterPro" id="IPR050598">
    <property type="entry name" value="AminoAcid_Transporter"/>
</dbReference>
<evidence type="ECO:0000256" key="5">
    <source>
        <dbReference type="SAM" id="MobiDB-lite"/>
    </source>
</evidence>
<feature type="transmembrane region" description="Helical" evidence="6">
    <location>
        <begin position="376"/>
        <end position="396"/>
    </location>
</feature>
<dbReference type="PIRSF" id="PIRSF006060">
    <property type="entry name" value="AA_transporter"/>
    <property type="match status" value="1"/>
</dbReference>
<keyword evidence="3 6" id="KW-1133">Transmembrane helix</keyword>
<evidence type="ECO:0000256" key="4">
    <source>
        <dbReference type="ARBA" id="ARBA00023136"/>
    </source>
</evidence>
<keyword evidence="7" id="KW-1185">Reference proteome</keyword>
<gene>
    <name evidence="8" type="primary">LOC106819304</name>
</gene>
<evidence type="ECO:0000256" key="6">
    <source>
        <dbReference type="SAM" id="Phobius"/>
    </source>
</evidence>
<comment type="subcellular location">
    <subcellularLocation>
        <location evidence="1">Membrane</location>
        <topology evidence="1">Multi-pass membrane protein</topology>
    </subcellularLocation>
</comment>
<feature type="transmembrane region" description="Helical" evidence="6">
    <location>
        <begin position="464"/>
        <end position="485"/>
    </location>
</feature>
<feature type="transmembrane region" description="Helical" evidence="6">
    <location>
        <begin position="81"/>
        <end position="103"/>
    </location>
</feature>
<sequence length="512" mass="55537">MPTNLAADIDYGDGFQPSDAGQNERVIQKKQDDDDEEDTGTYVHLKKQLGLISGVGLIVGTMIGSGIFISPISVLKRTGSVGLSLVVWTGCGVLAMLGSLCYCELGTMIPLSGCEYAYLMEAFGRSKRHTFLSPIPAYLYSWTAVFIMKPSSLAIICLAFGEYAMSPLFGDCGAPKILVKLTTVGAVLLLTAINCMSVKSATRLQNVFMFAKLLALAIIIVGGIVNLCRGMTESLTDAFAGTATSPSSVALAFYSGLWAYDGWNNLNFVTEELRSPSKNLPRSIMIGIPLVTIVYVLTNISYFTVMSKSAMLASDAVAVSWSNSMLGVMAWIIPLSVACSTFGAANGSMFGAGRLCLVSAREGHLPSIISYISIKYFTPAPALIFQTIVAIIMVTISDIEALIDFFSFTAWVFYGATFTALIVMRWTRPDMERPIKIPLVIAVVVTLISIYLVIAPIVDDPQLGYLYAALIVFAGILFYVPFVYFKIHLHIFDKITVFMQVYLEVAPGEHTD</sequence>
<evidence type="ECO:0000313" key="8">
    <source>
        <dbReference type="RefSeq" id="XP_014679439.1"/>
    </source>
</evidence>
<dbReference type="RefSeq" id="XP_014679439.1">
    <property type="nucleotide sequence ID" value="XM_014823953.1"/>
</dbReference>
<dbReference type="Gene3D" id="1.20.1740.10">
    <property type="entry name" value="Amino acid/polyamine transporter I"/>
    <property type="match status" value="1"/>
</dbReference>
<reference evidence="8" key="1">
    <citation type="submission" date="2025-08" db="UniProtKB">
        <authorList>
            <consortium name="RefSeq"/>
        </authorList>
    </citation>
    <scope>IDENTIFICATION</scope>
</reference>
<evidence type="ECO:0000256" key="1">
    <source>
        <dbReference type="ARBA" id="ARBA00004141"/>
    </source>
</evidence>
<feature type="transmembrane region" description="Helical" evidence="6">
    <location>
        <begin position="177"/>
        <end position="195"/>
    </location>
</feature>
<dbReference type="GeneID" id="106819304"/>
<proteinExistence type="predicted"/>
<feature type="transmembrane region" description="Helical" evidence="6">
    <location>
        <begin position="245"/>
        <end position="263"/>
    </location>
</feature>
<dbReference type="InterPro" id="IPR002293">
    <property type="entry name" value="AA/rel_permease1"/>
</dbReference>
<feature type="transmembrane region" description="Helical" evidence="6">
    <location>
        <begin position="49"/>
        <end position="69"/>
    </location>
</feature>
<feature type="transmembrane region" description="Helical" evidence="6">
    <location>
        <begin position="137"/>
        <end position="165"/>
    </location>
</feature>
<feature type="transmembrane region" description="Helical" evidence="6">
    <location>
        <begin position="325"/>
        <end position="345"/>
    </location>
</feature>